<gene>
    <name evidence="9" type="ORF">CAI16_08245</name>
</gene>
<organism evidence="9 10">
    <name type="scientific">Virgibacillus dokdonensis</name>
    <dbReference type="NCBI Taxonomy" id="302167"/>
    <lineage>
        <taxon>Bacteria</taxon>
        <taxon>Bacillati</taxon>
        <taxon>Bacillota</taxon>
        <taxon>Bacilli</taxon>
        <taxon>Bacillales</taxon>
        <taxon>Bacillaceae</taxon>
        <taxon>Virgibacillus</taxon>
    </lineage>
</organism>
<accession>A0A3E0WR81</accession>
<evidence type="ECO:0000256" key="7">
    <source>
        <dbReference type="SAM" id="Phobius"/>
    </source>
</evidence>
<keyword evidence="8" id="KW-0732">Signal</keyword>
<protein>
    <submittedName>
        <fullName evidence="9">Type VII secretion protein EssA</fullName>
    </submittedName>
</protein>
<dbReference type="InterPro" id="IPR034026">
    <property type="entry name" value="EssA"/>
</dbReference>
<reference evidence="9 10" key="1">
    <citation type="submission" date="2017-05" db="EMBL/GenBank/DDBJ databases">
        <title>Virgibacillus sp. AK90 isolated from a saltern of Kakinada, India.</title>
        <authorList>
            <person name="Gupta V."/>
            <person name="Sidhu C."/>
            <person name="Korpole S."/>
            <person name="Pinnaka A.K."/>
        </authorList>
    </citation>
    <scope>NUCLEOTIDE SEQUENCE [LARGE SCALE GENOMIC DNA]</scope>
    <source>
        <strain evidence="9 10">AK90</strain>
    </source>
</reference>
<evidence type="ECO:0000313" key="9">
    <source>
        <dbReference type="EMBL" id="RFA35474.1"/>
    </source>
</evidence>
<feature type="chain" id="PRO_5017702431" evidence="8">
    <location>
        <begin position="35"/>
        <end position="168"/>
    </location>
</feature>
<sequence length="168" mass="19024">MWTMKKKQRLVKAILTLVISVLVVWGYQAPAASADSDGDLEMKIDRIVEDDKKNTVNQETELEKIFPTLFTEETSKIIAEKKAEQQQSLEELESDLFAKDVQTNKTLDSVKDDLFTKDYEEIAASTSKPNKDEIAETSQSSNTWLYVLTGFALLLCGGIYVMMQKMLN</sequence>
<evidence type="ECO:0000256" key="6">
    <source>
        <dbReference type="ARBA" id="ARBA00023136"/>
    </source>
</evidence>
<evidence type="ECO:0000256" key="2">
    <source>
        <dbReference type="ARBA" id="ARBA00008570"/>
    </source>
</evidence>
<evidence type="ECO:0000256" key="5">
    <source>
        <dbReference type="ARBA" id="ARBA00022989"/>
    </source>
</evidence>
<dbReference type="NCBIfam" id="TIGR03927">
    <property type="entry name" value="T7SS_EssA_Firm"/>
    <property type="match status" value="1"/>
</dbReference>
<dbReference type="Pfam" id="PF10661">
    <property type="entry name" value="EssA"/>
    <property type="match status" value="1"/>
</dbReference>
<dbReference type="Proteomes" id="UP000256488">
    <property type="component" value="Unassembled WGS sequence"/>
</dbReference>
<evidence type="ECO:0000313" key="10">
    <source>
        <dbReference type="Proteomes" id="UP000256488"/>
    </source>
</evidence>
<evidence type="ECO:0000256" key="3">
    <source>
        <dbReference type="ARBA" id="ARBA00022475"/>
    </source>
</evidence>
<dbReference type="GO" id="GO:0005886">
    <property type="term" value="C:plasma membrane"/>
    <property type="evidence" value="ECO:0007669"/>
    <property type="project" value="UniProtKB-SubCell"/>
</dbReference>
<proteinExistence type="inferred from homology"/>
<dbReference type="EMBL" id="NFZX01000013">
    <property type="protein sequence ID" value="RFA35474.1"/>
    <property type="molecule type" value="Genomic_DNA"/>
</dbReference>
<dbReference type="InterPro" id="IPR018920">
    <property type="entry name" value="EssA/YueC"/>
</dbReference>
<comment type="similarity">
    <text evidence="2">Belongs to the EssA family.</text>
</comment>
<keyword evidence="6 7" id="KW-0472">Membrane</keyword>
<dbReference type="AlphaFoldDB" id="A0A3E0WR81"/>
<comment type="caution">
    <text evidence="9">The sequence shown here is derived from an EMBL/GenBank/DDBJ whole genome shotgun (WGS) entry which is preliminary data.</text>
</comment>
<evidence type="ECO:0000256" key="1">
    <source>
        <dbReference type="ARBA" id="ARBA00004162"/>
    </source>
</evidence>
<feature type="signal peptide" evidence="8">
    <location>
        <begin position="1"/>
        <end position="34"/>
    </location>
</feature>
<comment type="subcellular location">
    <subcellularLocation>
        <location evidence="1">Cell membrane</location>
        <topology evidence="1">Single-pass membrane protein</topology>
    </subcellularLocation>
</comment>
<keyword evidence="3" id="KW-1003">Cell membrane</keyword>
<evidence type="ECO:0000256" key="8">
    <source>
        <dbReference type="SAM" id="SignalP"/>
    </source>
</evidence>
<name>A0A3E0WR81_9BACI</name>
<evidence type="ECO:0000256" key="4">
    <source>
        <dbReference type="ARBA" id="ARBA00022692"/>
    </source>
</evidence>
<feature type="transmembrane region" description="Helical" evidence="7">
    <location>
        <begin position="144"/>
        <end position="163"/>
    </location>
</feature>
<keyword evidence="4 7" id="KW-0812">Transmembrane</keyword>
<keyword evidence="5 7" id="KW-1133">Transmembrane helix</keyword>